<evidence type="ECO:0000256" key="1">
    <source>
        <dbReference type="SAM" id="MobiDB-lite"/>
    </source>
</evidence>
<reference evidence="3 4" key="1">
    <citation type="submission" date="2020-08" db="EMBL/GenBank/DDBJ databases">
        <title>A Genomic Blueprint of the Chicken Gut Microbiome.</title>
        <authorList>
            <person name="Gilroy R."/>
            <person name="Ravi A."/>
            <person name="Getino M."/>
            <person name="Pursley I."/>
            <person name="Horton D.L."/>
            <person name="Alikhan N.-F."/>
            <person name="Baker D."/>
            <person name="Gharbi K."/>
            <person name="Hall N."/>
            <person name="Watson M."/>
            <person name="Adriaenssens E.M."/>
            <person name="Foster-Nyarko E."/>
            <person name="Jarju S."/>
            <person name="Secka A."/>
            <person name="Antonio M."/>
            <person name="Oren A."/>
            <person name="Chaudhuri R."/>
            <person name="La Ragione R.M."/>
            <person name="Hildebrand F."/>
            <person name="Pallen M.J."/>
        </authorList>
    </citation>
    <scope>NUCLEOTIDE SEQUENCE [LARGE SCALE GENOMIC DNA]</scope>
    <source>
        <strain evidence="3 4">Sa3CUA2</strain>
    </source>
</reference>
<comment type="caution">
    <text evidence="3">The sequence shown here is derived from an EMBL/GenBank/DDBJ whole genome shotgun (WGS) entry which is preliminary data.</text>
</comment>
<keyword evidence="2" id="KW-1133">Transmembrane helix</keyword>
<organism evidence="3 4">
    <name type="scientific">Cellulomonas avistercoris</name>
    <dbReference type="NCBI Taxonomy" id="2762242"/>
    <lineage>
        <taxon>Bacteria</taxon>
        <taxon>Bacillati</taxon>
        <taxon>Actinomycetota</taxon>
        <taxon>Actinomycetes</taxon>
        <taxon>Micrococcales</taxon>
        <taxon>Cellulomonadaceae</taxon>
        <taxon>Cellulomonas</taxon>
    </lineage>
</organism>
<sequence length="140" mass="14525">MDERSFDPGSLTRAAADTFTVRRVFGEPYERDGRLVVPVARVTGMTGSGAGRGDGDVGHAEGDGQPDAAERPGRPGARGTGDGGGGGFAARVRPLGVYELDGEGARWHPAVDVDRAILGGQVAVTVVASVWALAWAVRRR</sequence>
<feature type="compositionally biased region" description="Gly residues" evidence="1">
    <location>
        <begin position="76"/>
        <end position="88"/>
    </location>
</feature>
<evidence type="ECO:0000313" key="4">
    <source>
        <dbReference type="Proteomes" id="UP000604241"/>
    </source>
</evidence>
<dbReference type="Proteomes" id="UP000604241">
    <property type="component" value="Unassembled WGS sequence"/>
</dbReference>
<feature type="region of interest" description="Disordered" evidence="1">
    <location>
        <begin position="44"/>
        <end position="88"/>
    </location>
</feature>
<keyword evidence="2" id="KW-0472">Membrane</keyword>
<dbReference type="EMBL" id="JACSQV010000013">
    <property type="protein sequence ID" value="MBD7919478.1"/>
    <property type="molecule type" value="Genomic_DNA"/>
</dbReference>
<keyword evidence="4" id="KW-1185">Reference proteome</keyword>
<protein>
    <submittedName>
        <fullName evidence="3">Sporulation protein</fullName>
    </submittedName>
</protein>
<dbReference type="RefSeq" id="WP_191784129.1">
    <property type="nucleotide sequence ID" value="NZ_JACSQV010000013.1"/>
</dbReference>
<gene>
    <name evidence="3" type="ORF">H9657_14490</name>
</gene>
<accession>A0ABR8QGC5</accession>
<feature type="compositionally biased region" description="Basic and acidic residues" evidence="1">
    <location>
        <begin position="53"/>
        <end position="73"/>
    </location>
</feature>
<keyword evidence="2" id="KW-0812">Transmembrane</keyword>
<evidence type="ECO:0000256" key="2">
    <source>
        <dbReference type="SAM" id="Phobius"/>
    </source>
</evidence>
<name>A0ABR8QGC5_9CELL</name>
<feature type="transmembrane region" description="Helical" evidence="2">
    <location>
        <begin position="116"/>
        <end position="137"/>
    </location>
</feature>
<evidence type="ECO:0000313" key="3">
    <source>
        <dbReference type="EMBL" id="MBD7919478.1"/>
    </source>
</evidence>
<proteinExistence type="predicted"/>